<keyword evidence="2" id="KW-1185">Reference proteome</keyword>
<proteinExistence type="predicted"/>
<organism evidence="1 2">
    <name type="scientific">Promicromonospora umidemergens</name>
    <dbReference type="NCBI Taxonomy" id="629679"/>
    <lineage>
        <taxon>Bacteria</taxon>
        <taxon>Bacillati</taxon>
        <taxon>Actinomycetota</taxon>
        <taxon>Actinomycetes</taxon>
        <taxon>Micrococcales</taxon>
        <taxon>Promicromonosporaceae</taxon>
        <taxon>Promicromonospora</taxon>
    </lineage>
</organism>
<accession>A0ABP8WR53</accession>
<dbReference type="EMBL" id="BAABHM010000006">
    <property type="protein sequence ID" value="GAA4692830.1"/>
    <property type="molecule type" value="Genomic_DNA"/>
</dbReference>
<evidence type="ECO:0000313" key="2">
    <source>
        <dbReference type="Proteomes" id="UP001500843"/>
    </source>
</evidence>
<dbReference type="RefSeq" id="WP_253870011.1">
    <property type="nucleotide sequence ID" value="NZ_BAABHM010000006.1"/>
</dbReference>
<evidence type="ECO:0008006" key="3">
    <source>
        <dbReference type="Google" id="ProtNLM"/>
    </source>
</evidence>
<evidence type="ECO:0000313" key="1">
    <source>
        <dbReference type="EMBL" id="GAA4692830.1"/>
    </source>
</evidence>
<sequence>MTDHSCSRVELDGRRIVVELSDADLARLTATVHRRGVDGPRLVLEWIRRGVSGDTWARPGEPFSAANRMDRDVEVARNTERLFGGVLGDSDHSG</sequence>
<reference evidence="2" key="1">
    <citation type="journal article" date="2019" name="Int. J. Syst. Evol. Microbiol.">
        <title>The Global Catalogue of Microorganisms (GCM) 10K type strain sequencing project: providing services to taxonomists for standard genome sequencing and annotation.</title>
        <authorList>
            <consortium name="The Broad Institute Genomics Platform"/>
            <consortium name="The Broad Institute Genome Sequencing Center for Infectious Disease"/>
            <person name="Wu L."/>
            <person name="Ma J."/>
        </authorList>
    </citation>
    <scope>NUCLEOTIDE SEQUENCE [LARGE SCALE GENOMIC DNA]</scope>
    <source>
        <strain evidence="2">JCM 17975</strain>
    </source>
</reference>
<name>A0ABP8WR53_9MICO</name>
<gene>
    <name evidence="1" type="ORF">GCM10023198_10170</name>
</gene>
<protein>
    <recommendedName>
        <fullName evidence="3">Ribbon-helix-helix CopG family protein</fullName>
    </recommendedName>
</protein>
<comment type="caution">
    <text evidence="1">The sequence shown here is derived from an EMBL/GenBank/DDBJ whole genome shotgun (WGS) entry which is preliminary data.</text>
</comment>
<dbReference type="Proteomes" id="UP001500843">
    <property type="component" value="Unassembled WGS sequence"/>
</dbReference>